<evidence type="ECO:0000313" key="4">
    <source>
        <dbReference type="RefSeq" id="XP_026297482.1"/>
    </source>
</evidence>
<keyword evidence="3" id="KW-1185">Reference proteome</keyword>
<gene>
    <name evidence="4" type="primary">LOC107964702</name>
</gene>
<evidence type="ECO:0000256" key="1">
    <source>
        <dbReference type="SAM" id="Coils"/>
    </source>
</evidence>
<dbReference type="KEGG" id="ame:107964702"/>
<reference evidence="4" key="2">
    <citation type="submission" date="2025-04" db="UniProtKB">
        <authorList>
            <consortium name="RefSeq"/>
        </authorList>
    </citation>
    <scope>IDENTIFICATION</scope>
    <source>
        <strain evidence="4">DH4</strain>
        <tissue evidence="4">Whole body</tissue>
    </source>
</reference>
<dbReference type="AlphaFoldDB" id="A0A7M7MKU3"/>
<name>A0A7M7MKU3_APIME</name>
<dbReference type="EnsemblMetazoa" id="XM_026441697">
    <property type="protein sequence ID" value="XP_026297482"/>
    <property type="gene ID" value="LOC107964702"/>
</dbReference>
<accession>A0A8B8H0H5</accession>
<feature type="coiled-coil region" evidence="1">
    <location>
        <begin position="329"/>
        <end position="403"/>
    </location>
</feature>
<dbReference type="GeneID" id="107964702"/>
<reference evidence="2" key="1">
    <citation type="submission" date="2021-01" db="UniProtKB">
        <authorList>
            <consortium name="EnsemblMetazoa"/>
        </authorList>
    </citation>
    <scope>IDENTIFICATION</scope>
    <source>
        <strain evidence="2">DH4</strain>
    </source>
</reference>
<dbReference type="PANTHER" id="PTHR34649">
    <property type="entry name" value="CILIA- AND FLAGELLA-ASSOCIATED PROTEIN 99"/>
    <property type="match status" value="1"/>
</dbReference>
<evidence type="ECO:0000313" key="3">
    <source>
        <dbReference type="Proteomes" id="UP000005203"/>
    </source>
</evidence>
<sequence>MNCTEEELMKTNVFQLPILIPLIKILDVYLILKQELSPDEFCIFLFVEKKSKDKCKFDFNPIEQHFNEIEELRIMPISLQSIFIDLFMNIVRYTIFLESVSKDYLDKQNCRNYNDLHQTMLLVYILSYRIFNIFFEDSIDCFVYFKVKKILNLIGYLLRAETPNFFLEKGCLTFEEHFVEQNLVFPLLEATPYLEKLQEHLKKYLRNIKIPKKESTTPMFMNVLNRPKTRLNVPPNTPEPVEIKHTTASTLRECAHVINLEEREIKKLKALTEGSVDPSLILKLEEEKRQQQREEELLKIKEKHLLALLTRENAFIAKKLLLNDIKAHAETVRKEKQKIYEKLEKWRENHNKEVMEMVEKCREIEQASRIAFNIMIDEKKQRAAEVTEESRQLKAQLIKQRENEIQRKIKLIQEIRTIQSLRELPFKDFDPTETNGFGLLCEMSLTELKERLFWMKMKLDEEIKNRKSIINRERERQKNLIKDTRKALEEYKANKLVVKLLLTITINHLLVFRYDKSLSKPQQQFQHITSSKIDALRKKVEERKALRLEKKGDRKLI</sequence>
<dbReference type="OrthoDB" id="10262255at2759"/>
<dbReference type="InterPro" id="IPR039341">
    <property type="entry name" value="CFAP99"/>
</dbReference>
<keyword evidence="1" id="KW-0175">Coiled coil</keyword>
<proteinExistence type="predicted"/>
<accession>A0A7M7MKU3</accession>
<dbReference type="PANTHER" id="PTHR34649:SF1">
    <property type="entry name" value="CILIA- AND FLAGELLA-ASSOCIATED PROTEIN 99"/>
    <property type="match status" value="1"/>
</dbReference>
<dbReference type="Proteomes" id="UP000005203">
    <property type="component" value="Linkage group LG7"/>
</dbReference>
<organism evidence="2">
    <name type="scientific">Apis mellifera</name>
    <name type="common">Honeybee</name>
    <dbReference type="NCBI Taxonomy" id="7460"/>
    <lineage>
        <taxon>Eukaryota</taxon>
        <taxon>Metazoa</taxon>
        <taxon>Ecdysozoa</taxon>
        <taxon>Arthropoda</taxon>
        <taxon>Hexapoda</taxon>
        <taxon>Insecta</taxon>
        <taxon>Pterygota</taxon>
        <taxon>Neoptera</taxon>
        <taxon>Endopterygota</taxon>
        <taxon>Hymenoptera</taxon>
        <taxon>Apocrita</taxon>
        <taxon>Aculeata</taxon>
        <taxon>Apoidea</taxon>
        <taxon>Anthophila</taxon>
        <taxon>Apidae</taxon>
        <taxon>Apis</taxon>
    </lineage>
</organism>
<dbReference type="RefSeq" id="XP_026297482.1">
    <property type="nucleotide sequence ID" value="XM_026441697.1"/>
</dbReference>
<protein>
    <submittedName>
        <fullName evidence="4">Uncharacterized protein LOC107964702</fullName>
    </submittedName>
</protein>
<evidence type="ECO:0000313" key="2">
    <source>
        <dbReference type="EnsemblMetazoa" id="XP_026297482"/>
    </source>
</evidence>